<dbReference type="EMBL" id="JRHC01000003">
    <property type="protein sequence ID" value="KJF43389.1"/>
    <property type="molecule type" value="Genomic_DNA"/>
</dbReference>
<dbReference type="GO" id="GO:0003676">
    <property type="term" value="F:nucleic acid binding"/>
    <property type="evidence" value="ECO:0007669"/>
    <property type="project" value="InterPro"/>
</dbReference>
<dbReference type="InterPro" id="IPR036397">
    <property type="entry name" value="RNaseH_sf"/>
</dbReference>
<evidence type="ECO:0000313" key="2">
    <source>
        <dbReference type="EMBL" id="KJF43389.1"/>
    </source>
</evidence>
<gene>
    <name evidence="2" type="ORF">LH29_14235</name>
</gene>
<dbReference type="GO" id="GO:0004523">
    <property type="term" value="F:RNA-DNA hybrid ribonuclease activity"/>
    <property type="evidence" value="ECO:0007669"/>
    <property type="project" value="InterPro"/>
</dbReference>
<comment type="caution">
    <text evidence="2">The sequence shown here is derived from an EMBL/GenBank/DDBJ whole genome shotgun (WGS) entry which is preliminary data.</text>
</comment>
<dbReference type="PROSITE" id="PS50879">
    <property type="entry name" value="RNASE_H_1"/>
    <property type="match status" value="1"/>
</dbReference>
<dbReference type="SUPFAM" id="SSF53098">
    <property type="entry name" value="Ribonuclease H-like"/>
    <property type="match status" value="1"/>
</dbReference>
<evidence type="ECO:0000259" key="1">
    <source>
        <dbReference type="PROSITE" id="PS50879"/>
    </source>
</evidence>
<dbReference type="AlphaFoldDB" id="A0A0D8J9I4"/>
<proteinExistence type="predicted"/>
<evidence type="ECO:0000313" key="3">
    <source>
        <dbReference type="Proteomes" id="UP000032544"/>
    </source>
</evidence>
<accession>A0A0D8J9I4</accession>
<dbReference type="InterPro" id="IPR002156">
    <property type="entry name" value="RNaseH_domain"/>
</dbReference>
<keyword evidence="3" id="KW-1185">Reference proteome</keyword>
<organism evidence="2 3">
    <name type="scientific">Draconibacterium sediminis</name>
    <dbReference type="NCBI Taxonomy" id="1544798"/>
    <lineage>
        <taxon>Bacteria</taxon>
        <taxon>Pseudomonadati</taxon>
        <taxon>Bacteroidota</taxon>
        <taxon>Bacteroidia</taxon>
        <taxon>Marinilabiliales</taxon>
        <taxon>Prolixibacteraceae</taxon>
        <taxon>Draconibacterium</taxon>
    </lineage>
</organism>
<dbReference type="OrthoDB" id="8546514at2"/>
<reference evidence="2 3" key="1">
    <citation type="submission" date="2014-09" db="EMBL/GenBank/DDBJ databases">
        <title>Draft Genome Sequence of Draconibacterium sp. JN14CK-3.</title>
        <authorList>
            <person name="Dong C."/>
            <person name="Lai Q."/>
            <person name="Shao Z."/>
        </authorList>
    </citation>
    <scope>NUCLEOTIDE SEQUENCE [LARGE SCALE GENOMIC DNA]</scope>
    <source>
        <strain evidence="2 3">JN14CK-3</strain>
    </source>
</reference>
<dbReference type="Gene3D" id="3.30.420.10">
    <property type="entry name" value="Ribonuclease H-like superfamily/Ribonuclease H"/>
    <property type="match status" value="1"/>
</dbReference>
<feature type="domain" description="RNase H type-1" evidence="1">
    <location>
        <begin position="1"/>
        <end position="155"/>
    </location>
</feature>
<sequence>MDKLYLFTDGSVHVQSKIGYGACLLLTEKDLAAERLEQLVRTKRFENTSSAKLELQTLLWVLSELPQDGQQISIYTDSQNITQLVERRRRLEDKDFCSKSGKPLKNADLYKQFYKVVDALNCEMVKVQGHRPSRLKNEIERVFTIVDKASRKALRSETSRLKSS</sequence>
<protein>
    <recommendedName>
        <fullName evidence="1">RNase H type-1 domain-containing protein</fullName>
    </recommendedName>
</protein>
<dbReference type="RefSeq" id="WP_045030690.1">
    <property type="nucleotide sequence ID" value="NZ_JRHC01000003.1"/>
</dbReference>
<dbReference type="Pfam" id="PF00075">
    <property type="entry name" value="RNase_H"/>
    <property type="match status" value="1"/>
</dbReference>
<name>A0A0D8J9I4_9BACT</name>
<dbReference type="InterPro" id="IPR012337">
    <property type="entry name" value="RNaseH-like_sf"/>
</dbReference>
<dbReference type="Proteomes" id="UP000032544">
    <property type="component" value="Unassembled WGS sequence"/>
</dbReference>
<dbReference type="STRING" id="1544798.LH29_14235"/>
<dbReference type="PATRIC" id="fig|1544798.3.peg.3009"/>